<dbReference type="EMBL" id="DS547147">
    <property type="protein sequence ID" value="EDR00638.1"/>
    <property type="molecule type" value="Genomic_DNA"/>
</dbReference>
<dbReference type="InterPro" id="IPR040898">
    <property type="entry name" value="CxC6"/>
</dbReference>
<sequence length="607" mass="69411">MIPRFFRLAQLARPYVESQMQDKRAPPTTLPPKIVKVFMGAMDQEDSSAIEALWSTFRYSIWGVLSAIEAKEEDITIYNKFSLTLGTLDSDILTLGEPVTHQATLFTLTSGALPIYTTSLYCRKCKRRYHHNYIVHNSSNTRTYYGDVPDVIQVAQHFFIESSLLEFFANTKVFGWLSSSNCARIYNTSLCVPHAHILNNKLAFQSNYHRYEKANVDWQTSLSLQDVDVLNGFFLYSLLLEKAERRTILQLPHNESSQKDRLAPALQERNHLIEGIGQEQYPHACNLCFIVFQDKSGKLMKMQAAVCDGDMIGHPCCAVHDCKDTLVNHRNRFCAQHNHLNFQCAVVDCVTASEVGFKTCTDPEHRHISVTRKTQKAGAISAVNSILLDLDTGEGDDEVIIEATMEEDNMSCGEKPETGNRKLRAMFGRRRTHNEQLIMRPCGIILLRATFFGSEAISAVNTFVKATFPTPESTPEYFIFDNNCKLVAHQRVIGDRHFKDTAMPVDVFHFNTKHKESDLHCQTHCNPAAFPELIDANNKWKFNTSICEQTNVWLGGYQAILRDMEVTRFNFYLDEMIKHRNRYTILQLHSKGHHPWHVPVKAWFPDC</sequence>
<dbReference type="RefSeq" id="XP_001888647.1">
    <property type="nucleotide sequence ID" value="XM_001888612.1"/>
</dbReference>
<gene>
    <name evidence="3" type="ORF">LACBIDRAFT_333942</name>
</gene>
<dbReference type="HOGENOM" id="CLU_004966_4_0_1"/>
<dbReference type="GeneID" id="6084303"/>
<feature type="domain" description="CxC5 like cysteine cluster associated with KDZ" evidence="1">
    <location>
        <begin position="95"/>
        <end position="190"/>
    </location>
</feature>
<dbReference type="KEGG" id="lbc:LACBIDRAFT_333942"/>
<organism evidence="4">
    <name type="scientific">Laccaria bicolor (strain S238N-H82 / ATCC MYA-4686)</name>
    <name type="common">Bicoloured deceiver</name>
    <name type="synonym">Laccaria laccata var. bicolor</name>
    <dbReference type="NCBI Taxonomy" id="486041"/>
    <lineage>
        <taxon>Eukaryota</taxon>
        <taxon>Fungi</taxon>
        <taxon>Dikarya</taxon>
        <taxon>Basidiomycota</taxon>
        <taxon>Agaricomycotina</taxon>
        <taxon>Agaricomycetes</taxon>
        <taxon>Agaricomycetidae</taxon>
        <taxon>Agaricales</taxon>
        <taxon>Agaricineae</taxon>
        <taxon>Hydnangiaceae</taxon>
        <taxon>Laccaria</taxon>
    </lineage>
</organism>
<protein>
    <submittedName>
        <fullName evidence="3">Predicted protein</fullName>
    </submittedName>
</protein>
<feature type="domain" description="CxC6 like cysteine cluster associated with KDZ" evidence="2">
    <location>
        <begin position="306"/>
        <end position="368"/>
    </location>
</feature>
<dbReference type="Pfam" id="PF18718">
    <property type="entry name" value="CxC5"/>
    <property type="match status" value="1"/>
</dbReference>
<dbReference type="AlphaFoldDB" id="B0DXL1"/>
<keyword evidence="4" id="KW-1185">Reference proteome</keyword>
<dbReference type="Proteomes" id="UP000001194">
    <property type="component" value="Unassembled WGS sequence"/>
</dbReference>
<evidence type="ECO:0000313" key="4">
    <source>
        <dbReference type="Proteomes" id="UP000001194"/>
    </source>
</evidence>
<reference evidence="3 4" key="1">
    <citation type="journal article" date="2008" name="Nature">
        <title>The genome of Laccaria bicolor provides insights into mycorrhizal symbiosis.</title>
        <authorList>
            <person name="Martin F."/>
            <person name="Aerts A."/>
            <person name="Ahren D."/>
            <person name="Brun A."/>
            <person name="Danchin E.G.J."/>
            <person name="Duchaussoy F."/>
            <person name="Gibon J."/>
            <person name="Kohler A."/>
            <person name="Lindquist E."/>
            <person name="Pereda V."/>
            <person name="Salamov A."/>
            <person name="Shapiro H.J."/>
            <person name="Wuyts J."/>
            <person name="Blaudez D."/>
            <person name="Buee M."/>
            <person name="Brokstein P."/>
            <person name="Canbaeck B."/>
            <person name="Cohen D."/>
            <person name="Courty P.E."/>
            <person name="Coutinho P.M."/>
            <person name="Delaruelle C."/>
            <person name="Detter J.C."/>
            <person name="Deveau A."/>
            <person name="DiFazio S."/>
            <person name="Duplessis S."/>
            <person name="Fraissinet-Tachet L."/>
            <person name="Lucic E."/>
            <person name="Frey-Klett P."/>
            <person name="Fourrey C."/>
            <person name="Feussner I."/>
            <person name="Gay G."/>
            <person name="Grimwood J."/>
            <person name="Hoegger P.J."/>
            <person name="Jain P."/>
            <person name="Kilaru S."/>
            <person name="Labbe J."/>
            <person name="Lin Y.C."/>
            <person name="Legue V."/>
            <person name="Le Tacon F."/>
            <person name="Marmeisse R."/>
            <person name="Melayah D."/>
            <person name="Montanini B."/>
            <person name="Muratet M."/>
            <person name="Nehls U."/>
            <person name="Niculita-Hirzel H."/>
            <person name="Oudot-Le Secq M.P."/>
            <person name="Peter M."/>
            <person name="Quesneville H."/>
            <person name="Rajashekar B."/>
            <person name="Reich M."/>
            <person name="Rouhier N."/>
            <person name="Schmutz J."/>
            <person name="Yin T."/>
            <person name="Chalot M."/>
            <person name="Henrissat B."/>
            <person name="Kuees U."/>
            <person name="Lucas S."/>
            <person name="Van de Peer Y."/>
            <person name="Podila G.K."/>
            <person name="Polle A."/>
            <person name="Pukkila P.J."/>
            <person name="Richardson P.M."/>
            <person name="Rouze P."/>
            <person name="Sanders I.R."/>
            <person name="Stajich J.E."/>
            <person name="Tunlid A."/>
            <person name="Tuskan G."/>
            <person name="Grigoriev I.V."/>
        </authorList>
    </citation>
    <scope>NUCLEOTIDE SEQUENCE [LARGE SCALE GENOMIC DNA]</scope>
    <source>
        <strain evidence="4">S238N-H82 / ATCC MYA-4686</strain>
    </source>
</reference>
<evidence type="ECO:0000259" key="2">
    <source>
        <dbReference type="Pfam" id="PF18721"/>
    </source>
</evidence>
<dbReference type="Pfam" id="PF18721">
    <property type="entry name" value="CxC6"/>
    <property type="match status" value="1"/>
</dbReference>
<proteinExistence type="predicted"/>
<evidence type="ECO:0000259" key="1">
    <source>
        <dbReference type="Pfam" id="PF18718"/>
    </source>
</evidence>
<accession>B0DXL1</accession>
<dbReference type="OrthoDB" id="2501483at2759"/>
<dbReference type="InParanoid" id="B0DXL1"/>
<evidence type="ECO:0000313" key="3">
    <source>
        <dbReference type="EMBL" id="EDR00638.1"/>
    </source>
</evidence>
<name>B0DXL1_LACBS</name>
<dbReference type="InterPro" id="IPR041539">
    <property type="entry name" value="CxC5"/>
</dbReference>